<protein>
    <recommendedName>
        <fullName evidence="3">TerB family tellurite resistance protein</fullName>
    </recommendedName>
</protein>
<accession>A0ABS4AF68</accession>
<dbReference type="Proteomes" id="UP000681594">
    <property type="component" value="Unassembled WGS sequence"/>
</dbReference>
<sequence>MIQEATGDRRRALEDAFFAHDNGGSPHGAHAAVGHDMRPQALSAASGITDPALLARLVAAGIDGDTLTCLSLAPLVAVAWADGALDAKERAALLTAAAESGIERQGPAFRLLEDWLAHPPPPQLIEAWSHYVRDRGAAMEPGAVQALRLHLLGRARRVAEAAGELLGHARPVSPAEEAMLERLERAFAT</sequence>
<evidence type="ECO:0000313" key="2">
    <source>
        <dbReference type="Proteomes" id="UP000681594"/>
    </source>
</evidence>
<keyword evidence="2" id="KW-1185">Reference proteome</keyword>
<organism evidence="1 2">
    <name type="scientific">Pararoseomonas baculiformis</name>
    <dbReference type="NCBI Taxonomy" id="2820812"/>
    <lineage>
        <taxon>Bacteria</taxon>
        <taxon>Pseudomonadati</taxon>
        <taxon>Pseudomonadota</taxon>
        <taxon>Alphaproteobacteria</taxon>
        <taxon>Acetobacterales</taxon>
        <taxon>Acetobacteraceae</taxon>
        <taxon>Pararoseomonas</taxon>
    </lineage>
</organism>
<evidence type="ECO:0008006" key="3">
    <source>
        <dbReference type="Google" id="ProtNLM"/>
    </source>
</evidence>
<dbReference type="SUPFAM" id="SSF158682">
    <property type="entry name" value="TerB-like"/>
    <property type="match status" value="1"/>
</dbReference>
<gene>
    <name evidence="1" type="ORF">J8J14_12980</name>
</gene>
<comment type="caution">
    <text evidence="1">The sequence shown here is derived from an EMBL/GenBank/DDBJ whole genome shotgun (WGS) entry which is preliminary data.</text>
</comment>
<name>A0ABS4AF68_9PROT</name>
<evidence type="ECO:0000313" key="1">
    <source>
        <dbReference type="EMBL" id="MBP0445687.1"/>
    </source>
</evidence>
<dbReference type="InterPro" id="IPR029024">
    <property type="entry name" value="TerB-like"/>
</dbReference>
<dbReference type="EMBL" id="JAGIZB010000011">
    <property type="protein sequence ID" value="MBP0445687.1"/>
    <property type="molecule type" value="Genomic_DNA"/>
</dbReference>
<dbReference type="RefSeq" id="WP_209379954.1">
    <property type="nucleotide sequence ID" value="NZ_JAGIZB010000011.1"/>
</dbReference>
<reference evidence="1 2" key="1">
    <citation type="submission" date="2021-03" db="EMBL/GenBank/DDBJ databases">
        <authorList>
            <person name="So Y."/>
        </authorList>
    </citation>
    <scope>NUCLEOTIDE SEQUENCE [LARGE SCALE GENOMIC DNA]</scope>
    <source>
        <strain evidence="1 2">SSH11</strain>
    </source>
</reference>
<proteinExistence type="predicted"/>